<dbReference type="EMBL" id="CAAJGR010000002">
    <property type="protein sequence ID" value="VHO00084.1"/>
    <property type="molecule type" value="Genomic_DNA"/>
</dbReference>
<protein>
    <submittedName>
        <fullName evidence="1">Uncharacterized protein</fullName>
    </submittedName>
</protein>
<dbReference type="AlphaFoldDB" id="A0A486XI13"/>
<name>A0A486XI13_9GAMM</name>
<reference evidence="1" key="1">
    <citation type="submission" date="2019-04" db="EMBL/GenBank/DDBJ databases">
        <authorList>
            <person name="Brambilla D."/>
        </authorList>
    </citation>
    <scope>NUCLEOTIDE SEQUENCE</scope>
    <source>
        <strain evidence="1">BAL1</strain>
    </source>
</reference>
<accession>A0A486XI13</accession>
<organism evidence="1">
    <name type="scientific">Rheinheimera sp. BAL341</name>
    <dbReference type="NCBI Taxonomy" id="1708203"/>
    <lineage>
        <taxon>Bacteria</taxon>
        <taxon>Pseudomonadati</taxon>
        <taxon>Pseudomonadota</taxon>
        <taxon>Gammaproteobacteria</taxon>
        <taxon>Chromatiales</taxon>
        <taxon>Chromatiaceae</taxon>
        <taxon>Rheinheimera</taxon>
    </lineage>
</organism>
<proteinExistence type="predicted"/>
<sequence>MCPPIKNEHEYEATLEAIEQLLEAEPGTPEGEKFEELAKMIAEYDDVHHKLNE</sequence>
<evidence type="ECO:0000313" key="1">
    <source>
        <dbReference type="EMBL" id="VHO00084.1"/>
    </source>
</evidence>
<gene>
    <name evidence="1" type="ORF">BAL341_079</name>
</gene>